<comment type="caution">
    <text evidence="2">The sequence shown here is derived from an EMBL/GenBank/DDBJ whole genome shotgun (WGS) entry which is preliminary data.</text>
</comment>
<dbReference type="AlphaFoldDB" id="A0A9D4PJJ3"/>
<sequence length="113" mass="12260">MEPPLSVVLRFGSRPSSGVAEFFRPSNLRKRKKLVNVNSRRDPAALAVLTTPGRMNRARGCGFPDTGGHEQVWRLEECEALAVPKTGASVHDTRSSLRVGSNSGLFRPSSTSP</sequence>
<feature type="region of interest" description="Disordered" evidence="1">
    <location>
        <begin position="87"/>
        <end position="113"/>
    </location>
</feature>
<accession>A0A9D4PJJ3</accession>
<proteinExistence type="predicted"/>
<evidence type="ECO:0000313" key="3">
    <source>
        <dbReference type="Proteomes" id="UP000821837"/>
    </source>
</evidence>
<keyword evidence="3" id="KW-1185">Reference proteome</keyword>
<dbReference type="Proteomes" id="UP000821837">
    <property type="component" value="Unassembled WGS sequence"/>
</dbReference>
<evidence type="ECO:0000313" key="2">
    <source>
        <dbReference type="EMBL" id="KAH7944382.1"/>
    </source>
</evidence>
<evidence type="ECO:0000256" key="1">
    <source>
        <dbReference type="SAM" id="MobiDB-lite"/>
    </source>
</evidence>
<protein>
    <submittedName>
        <fullName evidence="2">Uncharacterized protein</fullName>
    </submittedName>
</protein>
<gene>
    <name evidence="2" type="ORF">HPB52_018862</name>
</gene>
<organism evidence="2 3">
    <name type="scientific">Rhipicephalus sanguineus</name>
    <name type="common">Brown dog tick</name>
    <name type="synonym">Ixodes sanguineus</name>
    <dbReference type="NCBI Taxonomy" id="34632"/>
    <lineage>
        <taxon>Eukaryota</taxon>
        <taxon>Metazoa</taxon>
        <taxon>Ecdysozoa</taxon>
        <taxon>Arthropoda</taxon>
        <taxon>Chelicerata</taxon>
        <taxon>Arachnida</taxon>
        <taxon>Acari</taxon>
        <taxon>Parasitiformes</taxon>
        <taxon>Ixodida</taxon>
        <taxon>Ixodoidea</taxon>
        <taxon>Ixodidae</taxon>
        <taxon>Rhipicephalinae</taxon>
        <taxon>Rhipicephalus</taxon>
        <taxon>Rhipicephalus</taxon>
    </lineage>
</organism>
<feature type="compositionally biased region" description="Polar residues" evidence="1">
    <location>
        <begin position="96"/>
        <end position="113"/>
    </location>
</feature>
<name>A0A9D4PJJ3_RHISA</name>
<dbReference type="EMBL" id="JABSTV010001253">
    <property type="protein sequence ID" value="KAH7944382.1"/>
    <property type="molecule type" value="Genomic_DNA"/>
</dbReference>
<reference evidence="2" key="2">
    <citation type="submission" date="2021-09" db="EMBL/GenBank/DDBJ databases">
        <authorList>
            <person name="Jia N."/>
            <person name="Wang J."/>
            <person name="Shi W."/>
            <person name="Du L."/>
            <person name="Sun Y."/>
            <person name="Zhan W."/>
            <person name="Jiang J."/>
            <person name="Wang Q."/>
            <person name="Zhang B."/>
            <person name="Ji P."/>
            <person name="Sakyi L.B."/>
            <person name="Cui X."/>
            <person name="Yuan T."/>
            <person name="Jiang B."/>
            <person name="Yang W."/>
            <person name="Lam T.T.-Y."/>
            <person name="Chang Q."/>
            <person name="Ding S."/>
            <person name="Wang X."/>
            <person name="Zhu J."/>
            <person name="Ruan X."/>
            <person name="Zhao L."/>
            <person name="Wei J."/>
            <person name="Que T."/>
            <person name="Du C."/>
            <person name="Cheng J."/>
            <person name="Dai P."/>
            <person name="Han X."/>
            <person name="Huang E."/>
            <person name="Gao Y."/>
            <person name="Liu J."/>
            <person name="Shao H."/>
            <person name="Ye R."/>
            <person name="Li L."/>
            <person name="Wei W."/>
            <person name="Wang X."/>
            <person name="Wang C."/>
            <person name="Huo Q."/>
            <person name="Li W."/>
            <person name="Guo W."/>
            <person name="Chen H."/>
            <person name="Chen S."/>
            <person name="Zhou L."/>
            <person name="Zhou L."/>
            <person name="Ni X."/>
            <person name="Tian J."/>
            <person name="Zhou Y."/>
            <person name="Sheng Y."/>
            <person name="Liu T."/>
            <person name="Pan Y."/>
            <person name="Xia L."/>
            <person name="Li J."/>
            <person name="Zhao F."/>
            <person name="Cao W."/>
        </authorList>
    </citation>
    <scope>NUCLEOTIDE SEQUENCE</scope>
    <source>
        <strain evidence="2">Rsan-2018</strain>
        <tissue evidence="2">Larvae</tissue>
    </source>
</reference>
<reference evidence="2" key="1">
    <citation type="journal article" date="2020" name="Cell">
        <title>Large-Scale Comparative Analyses of Tick Genomes Elucidate Their Genetic Diversity and Vector Capacities.</title>
        <authorList>
            <consortium name="Tick Genome and Microbiome Consortium (TIGMIC)"/>
            <person name="Jia N."/>
            <person name="Wang J."/>
            <person name="Shi W."/>
            <person name="Du L."/>
            <person name="Sun Y."/>
            <person name="Zhan W."/>
            <person name="Jiang J.F."/>
            <person name="Wang Q."/>
            <person name="Zhang B."/>
            <person name="Ji P."/>
            <person name="Bell-Sakyi L."/>
            <person name="Cui X.M."/>
            <person name="Yuan T.T."/>
            <person name="Jiang B.G."/>
            <person name="Yang W.F."/>
            <person name="Lam T.T."/>
            <person name="Chang Q.C."/>
            <person name="Ding S.J."/>
            <person name="Wang X.J."/>
            <person name="Zhu J.G."/>
            <person name="Ruan X.D."/>
            <person name="Zhao L."/>
            <person name="Wei J.T."/>
            <person name="Ye R.Z."/>
            <person name="Que T.C."/>
            <person name="Du C.H."/>
            <person name="Zhou Y.H."/>
            <person name="Cheng J.X."/>
            <person name="Dai P.F."/>
            <person name="Guo W.B."/>
            <person name="Han X.H."/>
            <person name="Huang E.J."/>
            <person name="Li L.F."/>
            <person name="Wei W."/>
            <person name="Gao Y.C."/>
            <person name="Liu J.Z."/>
            <person name="Shao H.Z."/>
            <person name="Wang X."/>
            <person name="Wang C.C."/>
            <person name="Yang T.C."/>
            <person name="Huo Q.B."/>
            <person name="Li W."/>
            <person name="Chen H.Y."/>
            <person name="Chen S.E."/>
            <person name="Zhou L.G."/>
            <person name="Ni X.B."/>
            <person name="Tian J.H."/>
            <person name="Sheng Y."/>
            <person name="Liu T."/>
            <person name="Pan Y.S."/>
            <person name="Xia L.Y."/>
            <person name="Li J."/>
            <person name="Zhao F."/>
            <person name="Cao W.C."/>
        </authorList>
    </citation>
    <scope>NUCLEOTIDE SEQUENCE</scope>
    <source>
        <strain evidence="2">Rsan-2018</strain>
    </source>
</reference>